<dbReference type="AlphaFoldDB" id="A0A0A9B7H2"/>
<protein>
    <submittedName>
        <fullName evidence="1">Uncharacterized protein</fullName>
    </submittedName>
</protein>
<reference evidence="1" key="1">
    <citation type="submission" date="2014-09" db="EMBL/GenBank/DDBJ databases">
        <authorList>
            <person name="Magalhaes I.L.F."/>
            <person name="Oliveira U."/>
            <person name="Santos F.R."/>
            <person name="Vidigal T.H.D.A."/>
            <person name="Brescovit A.D."/>
            <person name="Santos A.J."/>
        </authorList>
    </citation>
    <scope>NUCLEOTIDE SEQUENCE</scope>
    <source>
        <tissue evidence="1">Shoot tissue taken approximately 20 cm above the soil surface</tissue>
    </source>
</reference>
<reference evidence="1" key="2">
    <citation type="journal article" date="2015" name="Data Brief">
        <title>Shoot transcriptome of the giant reed, Arundo donax.</title>
        <authorList>
            <person name="Barrero R.A."/>
            <person name="Guerrero F.D."/>
            <person name="Moolhuijzen P."/>
            <person name="Goolsby J.A."/>
            <person name="Tidwell J."/>
            <person name="Bellgard S.E."/>
            <person name="Bellgard M.I."/>
        </authorList>
    </citation>
    <scope>NUCLEOTIDE SEQUENCE</scope>
    <source>
        <tissue evidence="1">Shoot tissue taken approximately 20 cm above the soil surface</tissue>
    </source>
</reference>
<sequence>MLWLSIPIFQLRPILVMF</sequence>
<accession>A0A0A9B7H2</accession>
<name>A0A0A9B7H2_ARUDO</name>
<proteinExistence type="predicted"/>
<organism evidence="1">
    <name type="scientific">Arundo donax</name>
    <name type="common">Giant reed</name>
    <name type="synonym">Donax arundinaceus</name>
    <dbReference type="NCBI Taxonomy" id="35708"/>
    <lineage>
        <taxon>Eukaryota</taxon>
        <taxon>Viridiplantae</taxon>
        <taxon>Streptophyta</taxon>
        <taxon>Embryophyta</taxon>
        <taxon>Tracheophyta</taxon>
        <taxon>Spermatophyta</taxon>
        <taxon>Magnoliopsida</taxon>
        <taxon>Liliopsida</taxon>
        <taxon>Poales</taxon>
        <taxon>Poaceae</taxon>
        <taxon>PACMAD clade</taxon>
        <taxon>Arundinoideae</taxon>
        <taxon>Arundineae</taxon>
        <taxon>Arundo</taxon>
    </lineage>
</organism>
<evidence type="ECO:0000313" key="1">
    <source>
        <dbReference type="EMBL" id="JAD55247.1"/>
    </source>
</evidence>
<dbReference type="EMBL" id="GBRH01242648">
    <property type="protein sequence ID" value="JAD55247.1"/>
    <property type="molecule type" value="Transcribed_RNA"/>
</dbReference>